<accession>H1DI13</accession>
<gene>
    <name evidence="2" type="ORF">HMPREF9449_01899</name>
</gene>
<evidence type="ECO:0000256" key="1">
    <source>
        <dbReference type="SAM" id="SignalP"/>
    </source>
</evidence>
<feature type="chain" id="PRO_5003549210" description="Thioredoxin domain-containing protein" evidence="1">
    <location>
        <begin position="21"/>
        <end position="169"/>
    </location>
</feature>
<evidence type="ECO:0000313" key="3">
    <source>
        <dbReference type="Proteomes" id="UP000004892"/>
    </source>
</evidence>
<dbReference type="Pfam" id="PF09695">
    <property type="entry name" value="YtfJ_HI0045"/>
    <property type="match status" value="1"/>
</dbReference>
<dbReference type="PATRIC" id="fig|742817.3.peg.2021"/>
<sequence>MRYFLIILLALGLSGKTTWAQVGEKVGEVKVLNVKNDTINLPMLGKEALLIFYQDPGHASQNEDLQDYFKAHPMNSSKIESYGVVNMAAAPLIPNGMIKRMARKRTRGTNAQVYFDPNNYLSRGWNLGDVNNASCVIAVDKDRIIRFFKAGQVTPAEMQQVIEWVNQNK</sequence>
<dbReference type="eggNOG" id="ENOG5034BPZ">
    <property type="taxonomic scope" value="Bacteria"/>
</dbReference>
<feature type="signal peptide" evidence="1">
    <location>
        <begin position="1"/>
        <end position="20"/>
    </location>
</feature>
<reference evidence="2 3" key="1">
    <citation type="submission" date="2012-01" db="EMBL/GenBank/DDBJ databases">
        <title>The Genome Sequence of Odoribacter laneus YIT 12061.</title>
        <authorList>
            <consortium name="The Broad Institute Genome Sequencing Platform"/>
            <person name="Earl A."/>
            <person name="Ward D."/>
            <person name="Feldgarden M."/>
            <person name="Gevers D."/>
            <person name="Morotomi M."/>
            <person name="Young S.K."/>
            <person name="Zeng Q."/>
            <person name="Gargeya S."/>
            <person name="Fitzgerald M."/>
            <person name="Haas B."/>
            <person name="Abouelleil A."/>
            <person name="Alvarado L."/>
            <person name="Arachchi H.M."/>
            <person name="Berlin A."/>
            <person name="Chapman S.B."/>
            <person name="Gearin G."/>
            <person name="Goldberg J."/>
            <person name="Griggs A."/>
            <person name="Gujja S."/>
            <person name="Hansen M."/>
            <person name="Heiman D."/>
            <person name="Howarth C."/>
            <person name="Larimer J."/>
            <person name="Lui A."/>
            <person name="MacDonald P.J.P."/>
            <person name="McCowen C."/>
            <person name="Montmayeur A."/>
            <person name="Murphy C."/>
            <person name="Neiman D."/>
            <person name="Pearson M."/>
            <person name="Priest M."/>
            <person name="Roberts A."/>
            <person name="Saif S."/>
            <person name="Shea T."/>
            <person name="Sisk P."/>
            <person name="Stolte C."/>
            <person name="Sykes S."/>
            <person name="Wortman J."/>
            <person name="Nusbaum C."/>
            <person name="Birren B."/>
        </authorList>
    </citation>
    <scope>NUCLEOTIDE SEQUENCE [LARGE SCALE GENOMIC DNA]</scope>
    <source>
        <strain evidence="2 3">YIT 12061</strain>
    </source>
</reference>
<dbReference type="STRING" id="742817.HMPREF9449_01899"/>
<name>H1DI13_9BACT</name>
<protein>
    <recommendedName>
        <fullName evidence="4">Thioredoxin domain-containing protein</fullName>
    </recommendedName>
</protein>
<dbReference type="Proteomes" id="UP000004892">
    <property type="component" value="Unassembled WGS sequence"/>
</dbReference>
<dbReference type="GeneID" id="98069456"/>
<organism evidence="2 3">
    <name type="scientific">Odoribacter laneus YIT 12061</name>
    <dbReference type="NCBI Taxonomy" id="742817"/>
    <lineage>
        <taxon>Bacteria</taxon>
        <taxon>Pseudomonadati</taxon>
        <taxon>Bacteroidota</taxon>
        <taxon>Bacteroidia</taxon>
        <taxon>Bacteroidales</taxon>
        <taxon>Odoribacteraceae</taxon>
        <taxon>Odoribacter</taxon>
    </lineage>
</organism>
<dbReference type="RefSeq" id="WP_009137046.1">
    <property type="nucleotide sequence ID" value="NZ_JH594596.1"/>
</dbReference>
<keyword evidence="1" id="KW-0732">Signal</keyword>
<dbReference type="AlphaFoldDB" id="H1DI13"/>
<dbReference type="EMBL" id="ADMC01000024">
    <property type="protein sequence ID" value="EHP46884.1"/>
    <property type="molecule type" value="Genomic_DNA"/>
</dbReference>
<comment type="caution">
    <text evidence="2">The sequence shown here is derived from an EMBL/GenBank/DDBJ whole genome shotgun (WGS) entry which is preliminary data.</text>
</comment>
<dbReference type="HOGENOM" id="CLU_1552051_0_0_10"/>
<evidence type="ECO:0008006" key="4">
    <source>
        <dbReference type="Google" id="ProtNLM"/>
    </source>
</evidence>
<keyword evidence="3" id="KW-1185">Reference proteome</keyword>
<evidence type="ECO:0000313" key="2">
    <source>
        <dbReference type="EMBL" id="EHP46884.1"/>
    </source>
</evidence>
<dbReference type="InterPro" id="IPR006513">
    <property type="entry name" value="YtfJ_HI0045"/>
</dbReference>
<proteinExistence type="predicted"/>